<proteinExistence type="predicted"/>
<sequence>MILFGHKNDSIFTFLLAIRHIWRFGYQSGAVSISLPVPVCAVL</sequence>
<organism evidence="1">
    <name type="scientific">Anguilla anguilla</name>
    <name type="common">European freshwater eel</name>
    <name type="synonym">Muraena anguilla</name>
    <dbReference type="NCBI Taxonomy" id="7936"/>
    <lineage>
        <taxon>Eukaryota</taxon>
        <taxon>Metazoa</taxon>
        <taxon>Chordata</taxon>
        <taxon>Craniata</taxon>
        <taxon>Vertebrata</taxon>
        <taxon>Euteleostomi</taxon>
        <taxon>Actinopterygii</taxon>
        <taxon>Neopterygii</taxon>
        <taxon>Teleostei</taxon>
        <taxon>Anguilliformes</taxon>
        <taxon>Anguillidae</taxon>
        <taxon>Anguilla</taxon>
    </lineage>
</organism>
<dbReference type="AlphaFoldDB" id="A0A0E9VAP2"/>
<dbReference type="EMBL" id="GBXM01033460">
    <property type="protein sequence ID" value="JAH75117.1"/>
    <property type="molecule type" value="Transcribed_RNA"/>
</dbReference>
<protein>
    <submittedName>
        <fullName evidence="1">Uncharacterized protein</fullName>
    </submittedName>
</protein>
<accession>A0A0E9VAP2</accession>
<reference evidence="1" key="1">
    <citation type="submission" date="2014-11" db="EMBL/GenBank/DDBJ databases">
        <authorList>
            <person name="Amaro Gonzalez C."/>
        </authorList>
    </citation>
    <scope>NUCLEOTIDE SEQUENCE</scope>
</reference>
<name>A0A0E9VAP2_ANGAN</name>
<evidence type="ECO:0000313" key="1">
    <source>
        <dbReference type="EMBL" id="JAH75117.1"/>
    </source>
</evidence>
<reference evidence="1" key="2">
    <citation type="journal article" date="2015" name="Fish Shellfish Immunol.">
        <title>Early steps in the European eel (Anguilla anguilla)-Vibrio vulnificus interaction in the gills: Role of the RtxA13 toxin.</title>
        <authorList>
            <person name="Callol A."/>
            <person name="Pajuelo D."/>
            <person name="Ebbesson L."/>
            <person name="Teles M."/>
            <person name="MacKenzie S."/>
            <person name="Amaro C."/>
        </authorList>
    </citation>
    <scope>NUCLEOTIDE SEQUENCE</scope>
</reference>